<dbReference type="SUPFAM" id="SSF51735">
    <property type="entry name" value="NAD(P)-binding Rossmann-fold domains"/>
    <property type="match status" value="1"/>
</dbReference>
<evidence type="ECO:0000313" key="3">
    <source>
        <dbReference type="Proteomes" id="UP001642406"/>
    </source>
</evidence>
<evidence type="ECO:0000256" key="1">
    <source>
        <dbReference type="ARBA" id="ARBA00023002"/>
    </source>
</evidence>
<sequence>MTDYATKEAGVSFDPATDIPSLAGKTILITGTNSGLGKRSALELAKHSPAQLWMTARDPVKGKEALEEVKQAAPGSNVSFAELDLSSFAKIKEAAATVLKSTKKLDILMLNAGLMGCAPRLTEDGWEIQMATNHLGHVLLLKLLEPILAPDARIVSLSSSAWKHAPPGMKISFDTLRTADNEAVTPVFRYVQSKVANLLYAQQYAKRNAEAHPKQIIVSINPGEVKTNLFTREPGDEHMKKLQTEVVPKVAGPVENGIKNQLWAATTDAANLVSGAHYAPIGVEEKWGLAEDEELAVQLWDWTEEALAGQV</sequence>
<comment type="caution">
    <text evidence="2">The sequence shown here is derived from an EMBL/GenBank/DDBJ whole genome shotgun (WGS) entry which is preliminary data.</text>
</comment>
<dbReference type="InterPro" id="IPR036291">
    <property type="entry name" value="NAD(P)-bd_dom_sf"/>
</dbReference>
<dbReference type="PANTHER" id="PTHR43157">
    <property type="entry name" value="PHOSPHATIDYLINOSITOL-GLYCAN BIOSYNTHESIS CLASS F PROTEIN-RELATED"/>
    <property type="match status" value="1"/>
</dbReference>
<name>A0ABP0AYV1_9PEZI</name>
<keyword evidence="1" id="KW-0560">Oxidoreductase</keyword>
<dbReference type="PANTHER" id="PTHR43157:SF31">
    <property type="entry name" value="PHOSPHATIDYLINOSITOL-GLYCAN BIOSYNTHESIS CLASS F PROTEIN"/>
    <property type="match status" value="1"/>
</dbReference>
<dbReference type="Pfam" id="PF00106">
    <property type="entry name" value="adh_short"/>
    <property type="match status" value="1"/>
</dbReference>
<evidence type="ECO:0000313" key="2">
    <source>
        <dbReference type="EMBL" id="CAK7212256.1"/>
    </source>
</evidence>
<dbReference type="InterPro" id="IPR002347">
    <property type="entry name" value="SDR_fam"/>
</dbReference>
<evidence type="ECO:0008006" key="4">
    <source>
        <dbReference type="Google" id="ProtNLM"/>
    </source>
</evidence>
<keyword evidence="3" id="KW-1185">Reference proteome</keyword>
<accession>A0ABP0AYV1</accession>
<dbReference type="PRINTS" id="PR00081">
    <property type="entry name" value="GDHRDH"/>
</dbReference>
<gene>
    <name evidence="2" type="ORF">SBRCBS47491_001401</name>
</gene>
<organism evidence="2 3">
    <name type="scientific">Sporothrix bragantina</name>
    <dbReference type="NCBI Taxonomy" id="671064"/>
    <lineage>
        <taxon>Eukaryota</taxon>
        <taxon>Fungi</taxon>
        <taxon>Dikarya</taxon>
        <taxon>Ascomycota</taxon>
        <taxon>Pezizomycotina</taxon>
        <taxon>Sordariomycetes</taxon>
        <taxon>Sordariomycetidae</taxon>
        <taxon>Ophiostomatales</taxon>
        <taxon>Ophiostomataceae</taxon>
        <taxon>Sporothrix</taxon>
    </lineage>
</organism>
<proteinExistence type="predicted"/>
<dbReference type="EMBL" id="CAWUHC010000008">
    <property type="protein sequence ID" value="CAK7212256.1"/>
    <property type="molecule type" value="Genomic_DNA"/>
</dbReference>
<dbReference type="Gene3D" id="3.40.50.720">
    <property type="entry name" value="NAD(P)-binding Rossmann-like Domain"/>
    <property type="match status" value="1"/>
</dbReference>
<protein>
    <recommendedName>
        <fullName evidence="4">Short-chain dehydrogenase/reductase</fullName>
    </recommendedName>
</protein>
<reference evidence="2 3" key="1">
    <citation type="submission" date="2024-01" db="EMBL/GenBank/DDBJ databases">
        <authorList>
            <person name="Allen C."/>
            <person name="Tagirdzhanova G."/>
        </authorList>
    </citation>
    <scope>NUCLEOTIDE SEQUENCE [LARGE SCALE GENOMIC DNA]</scope>
</reference>
<dbReference type="Proteomes" id="UP001642406">
    <property type="component" value="Unassembled WGS sequence"/>
</dbReference>